<evidence type="ECO:0000313" key="2">
    <source>
        <dbReference type="Proteomes" id="UP000598775"/>
    </source>
</evidence>
<dbReference type="AlphaFoldDB" id="A0A917BCV9"/>
<accession>A0A917BCV9</accession>
<evidence type="ECO:0008006" key="3">
    <source>
        <dbReference type="Google" id="ProtNLM"/>
    </source>
</evidence>
<keyword evidence="2" id="KW-1185">Reference proteome</keyword>
<gene>
    <name evidence="1" type="ORF">GCM10011399_32780</name>
</gene>
<dbReference type="Proteomes" id="UP000598775">
    <property type="component" value="Unassembled WGS sequence"/>
</dbReference>
<name>A0A917BCV9_9MICO</name>
<comment type="caution">
    <text evidence="1">The sequence shown here is derived from an EMBL/GenBank/DDBJ whole genome shotgun (WGS) entry which is preliminary data.</text>
</comment>
<organism evidence="1 2">
    <name type="scientific">Subtercola lobariae</name>
    <dbReference type="NCBI Taxonomy" id="1588641"/>
    <lineage>
        <taxon>Bacteria</taxon>
        <taxon>Bacillati</taxon>
        <taxon>Actinomycetota</taxon>
        <taxon>Actinomycetes</taxon>
        <taxon>Micrococcales</taxon>
        <taxon>Microbacteriaceae</taxon>
        <taxon>Subtercola</taxon>
    </lineage>
</organism>
<sequence length="214" mass="23012">MQPKLVLFTVVGVSFSEPRVAFDVVVPRDDSTLFTGYLGVLPGVTGANNHDETYDRVGDSRTVHLSDGGTFREEIVRYARPAAPDAQPFATANDPAKGSATIADLMATGAVTQTPAATGHFDYDVTQFTGILGRIVSDATARWTYAPGTPGRTRITWTYGYRPLPGRTFLVRHIIGPLWMRYMRRSMGNALAAIVVGRQPASQPTSPPAGGRSA</sequence>
<reference evidence="1 2" key="1">
    <citation type="journal article" date="2014" name="Int. J. Syst. Evol. Microbiol.">
        <title>Complete genome sequence of Corynebacterium casei LMG S-19264T (=DSM 44701T), isolated from a smear-ripened cheese.</title>
        <authorList>
            <consortium name="US DOE Joint Genome Institute (JGI-PGF)"/>
            <person name="Walter F."/>
            <person name="Albersmeier A."/>
            <person name="Kalinowski J."/>
            <person name="Ruckert C."/>
        </authorList>
    </citation>
    <scope>NUCLEOTIDE SEQUENCE [LARGE SCALE GENOMIC DNA]</scope>
    <source>
        <strain evidence="1 2">CGMCC 1.12976</strain>
    </source>
</reference>
<protein>
    <recommendedName>
        <fullName evidence="3">SRPBCC family protein</fullName>
    </recommendedName>
</protein>
<proteinExistence type="predicted"/>
<dbReference type="RefSeq" id="WP_188680189.1">
    <property type="nucleotide sequence ID" value="NZ_BMGP01000006.1"/>
</dbReference>
<dbReference type="EMBL" id="BMGP01000006">
    <property type="protein sequence ID" value="GGF37283.1"/>
    <property type="molecule type" value="Genomic_DNA"/>
</dbReference>
<evidence type="ECO:0000313" key="1">
    <source>
        <dbReference type="EMBL" id="GGF37283.1"/>
    </source>
</evidence>